<dbReference type="AlphaFoldDB" id="A0A4Z2G6E2"/>
<organism evidence="1 2">
    <name type="scientific">Liparis tanakae</name>
    <name type="common">Tanaka's snailfish</name>
    <dbReference type="NCBI Taxonomy" id="230148"/>
    <lineage>
        <taxon>Eukaryota</taxon>
        <taxon>Metazoa</taxon>
        <taxon>Chordata</taxon>
        <taxon>Craniata</taxon>
        <taxon>Vertebrata</taxon>
        <taxon>Euteleostomi</taxon>
        <taxon>Actinopterygii</taxon>
        <taxon>Neopterygii</taxon>
        <taxon>Teleostei</taxon>
        <taxon>Neoteleostei</taxon>
        <taxon>Acanthomorphata</taxon>
        <taxon>Eupercaria</taxon>
        <taxon>Perciformes</taxon>
        <taxon>Cottioidei</taxon>
        <taxon>Cottales</taxon>
        <taxon>Liparidae</taxon>
        <taxon>Liparis</taxon>
    </lineage>
</organism>
<dbReference type="Proteomes" id="UP000314294">
    <property type="component" value="Unassembled WGS sequence"/>
</dbReference>
<reference evidence="1 2" key="1">
    <citation type="submission" date="2019-03" db="EMBL/GenBank/DDBJ databases">
        <title>First draft genome of Liparis tanakae, snailfish: a comprehensive survey of snailfish specific genes.</title>
        <authorList>
            <person name="Kim W."/>
            <person name="Song I."/>
            <person name="Jeong J.-H."/>
            <person name="Kim D."/>
            <person name="Kim S."/>
            <person name="Ryu S."/>
            <person name="Song J.Y."/>
            <person name="Lee S.K."/>
        </authorList>
    </citation>
    <scope>NUCLEOTIDE SEQUENCE [LARGE SCALE GENOMIC DNA]</scope>
    <source>
        <tissue evidence="1">Muscle</tissue>
    </source>
</reference>
<proteinExistence type="predicted"/>
<sequence>MPQQNPQTLFMGMGPGRPMGRQAPEIHQTPPPWESTSSLKMQIHTRESGGGPDLWTNEPLRLDLRSMVTLCFPPSRACSMASADMRTFFRAGFFTPIRSTTFSFRSSIWRQNNRHDVGLRIQIPRWLCARSQPEDIIPTHLLVALADFGLEVVSVLVDLVDGALELLAEFLLMHKTTTTTTTLLQCFIMFLIC</sequence>
<dbReference type="EMBL" id="SRLO01000681">
    <property type="protein sequence ID" value="TNN48811.1"/>
    <property type="molecule type" value="Genomic_DNA"/>
</dbReference>
<dbReference type="OrthoDB" id="8985490at2759"/>
<name>A0A4Z2G6E2_9TELE</name>
<evidence type="ECO:0000313" key="1">
    <source>
        <dbReference type="EMBL" id="TNN48811.1"/>
    </source>
</evidence>
<protein>
    <submittedName>
        <fullName evidence="1">Uncharacterized protein</fullName>
    </submittedName>
</protein>
<gene>
    <name evidence="1" type="ORF">EYF80_040986</name>
</gene>
<comment type="caution">
    <text evidence="1">The sequence shown here is derived from an EMBL/GenBank/DDBJ whole genome shotgun (WGS) entry which is preliminary data.</text>
</comment>
<accession>A0A4Z2G6E2</accession>
<keyword evidence="2" id="KW-1185">Reference proteome</keyword>
<evidence type="ECO:0000313" key="2">
    <source>
        <dbReference type="Proteomes" id="UP000314294"/>
    </source>
</evidence>